<feature type="compositionally biased region" description="Low complexity" evidence="1">
    <location>
        <begin position="30"/>
        <end position="42"/>
    </location>
</feature>
<feature type="region of interest" description="Disordered" evidence="1">
    <location>
        <begin position="111"/>
        <end position="151"/>
    </location>
</feature>
<dbReference type="PANTHER" id="PTHR31807:SF41">
    <property type="entry name" value="QWRF MOTIF-CONTAINING PROTEIN 2"/>
    <property type="match status" value="1"/>
</dbReference>
<feature type="compositionally biased region" description="Polar residues" evidence="1">
    <location>
        <begin position="43"/>
        <end position="55"/>
    </location>
</feature>
<protein>
    <submittedName>
        <fullName evidence="2">Uncharacterized protein</fullName>
    </submittedName>
</protein>
<dbReference type="EMBL" id="JBBPBM010000013">
    <property type="protein sequence ID" value="KAK8561316.1"/>
    <property type="molecule type" value="Genomic_DNA"/>
</dbReference>
<feature type="compositionally biased region" description="Polar residues" evidence="1">
    <location>
        <begin position="259"/>
        <end position="268"/>
    </location>
</feature>
<evidence type="ECO:0000313" key="2">
    <source>
        <dbReference type="EMBL" id="KAK8561316.1"/>
    </source>
</evidence>
<name>A0ABR2EKW5_9ROSI</name>
<feature type="compositionally biased region" description="Polar residues" evidence="1">
    <location>
        <begin position="7"/>
        <end position="22"/>
    </location>
</feature>
<evidence type="ECO:0000313" key="3">
    <source>
        <dbReference type="Proteomes" id="UP001472677"/>
    </source>
</evidence>
<comment type="caution">
    <text evidence="2">The sequence shown here is derived from an EMBL/GenBank/DDBJ whole genome shotgun (WGS) entry which is preliminary data.</text>
</comment>
<dbReference type="Proteomes" id="UP001472677">
    <property type="component" value="Unassembled WGS sequence"/>
</dbReference>
<feature type="compositionally biased region" description="Basic and acidic residues" evidence="1">
    <location>
        <begin position="111"/>
        <end position="141"/>
    </location>
</feature>
<proteinExistence type="predicted"/>
<evidence type="ECO:0000256" key="1">
    <source>
        <dbReference type="SAM" id="MobiDB-lite"/>
    </source>
</evidence>
<dbReference type="PANTHER" id="PTHR31807">
    <property type="entry name" value="AUGMIN FAMILY MEMBER"/>
    <property type="match status" value="1"/>
</dbReference>
<feature type="region of interest" description="Disordered" evidence="1">
    <location>
        <begin position="253"/>
        <end position="274"/>
    </location>
</feature>
<keyword evidence="3" id="KW-1185">Reference proteome</keyword>
<gene>
    <name evidence="2" type="ORF">V6N12_048390</name>
</gene>
<sequence length="279" mass="29777">MAAAVSHSVTGKSKGKQVSSRYLSPPPSPATTNASSASISAPMTVSSLPERSQSVNRRRPGGQLSQGNNVDAMELSVGNRMLTTSRRSLFVSFQGEGFSLPVCKLKAQEDSNLTERHRATPVSDHGENSKPVEPDKTRKENSGSNPKVFRSGTMVVKSLQGSIVSSGGHNARSLSLDFGSATEMFKEANKQKPNAISCDLAASDTDSVSSGGTNSCMQECGGHGLSKGRSVPRIIEVPARFWQETNSRLRRLQDPSKLWTPSASSPSRGLSPARVRCSW</sequence>
<reference evidence="2 3" key="1">
    <citation type="journal article" date="2024" name="G3 (Bethesda)">
        <title>Genome assembly of Hibiscus sabdariffa L. provides insights into metabolisms of medicinal natural products.</title>
        <authorList>
            <person name="Kim T."/>
        </authorList>
    </citation>
    <scope>NUCLEOTIDE SEQUENCE [LARGE SCALE GENOMIC DNA]</scope>
    <source>
        <strain evidence="2">TK-2024</strain>
        <tissue evidence="2">Old leaves</tissue>
    </source>
</reference>
<feature type="region of interest" description="Disordered" evidence="1">
    <location>
        <begin position="1"/>
        <end position="72"/>
    </location>
</feature>
<organism evidence="2 3">
    <name type="scientific">Hibiscus sabdariffa</name>
    <name type="common">roselle</name>
    <dbReference type="NCBI Taxonomy" id="183260"/>
    <lineage>
        <taxon>Eukaryota</taxon>
        <taxon>Viridiplantae</taxon>
        <taxon>Streptophyta</taxon>
        <taxon>Embryophyta</taxon>
        <taxon>Tracheophyta</taxon>
        <taxon>Spermatophyta</taxon>
        <taxon>Magnoliopsida</taxon>
        <taxon>eudicotyledons</taxon>
        <taxon>Gunneridae</taxon>
        <taxon>Pentapetalae</taxon>
        <taxon>rosids</taxon>
        <taxon>malvids</taxon>
        <taxon>Malvales</taxon>
        <taxon>Malvaceae</taxon>
        <taxon>Malvoideae</taxon>
        <taxon>Hibiscus</taxon>
    </lineage>
</organism>
<accession>A0ABR2EKW5</accession>